<dbReference type="AlphaFoldDB" id="D3QB45"/>
<dbReference type="SMART" id="SM00825">
    <property type="entry name" value="PKS_KS"/>
    <property type="match status" value="1"/>
</dbReference>
<dbReference type="InterPro" id="IPR016039">
    <property type="entry name" value="Thiolase-like"/>
</dbReference>
<feature type="domain" description="Ketosynthase family 3 (KS3)" evidence="5">
    <location>
        <begin position="9"/>
        <end position="433"/>
    </location>
</feature>
<evidence type="ECO:0000256" key="1">
    <source>
        <dbReference type="ARBA" id="ARBA00022450"/>
    </source>
</evidence>
<name>D3QB45_STANL</name>
<dbReference type="InterPro" id="IPR014030">
    <property type="entry name" value="Ketoacyl_synth_N"/>
</dbReference>
<dbReference type="InterPro" id="IPR036736">
    <property type="entry name" value="ACP-like_sf"/>
</dbReference>
<keyword evidence="2" id="KW-0597">Phosphoprotein</keyword>
<sequence length="670" mass="72064">MSKWTTGPQQPVAVVGMSCRVPGAATPDELWTLLCDEVDATGETPPDRYDVDAVYSEEPAPGKLVSRRAGYLTDMTAFDAKFFGMSTSEAAELDPQQRLLMMTAWEALEDAGQPPDQLAGSRTGVFVGNGRADFLESVFRQGLDAVTAGQFNNVRSVIPARLSHYFDLRGPSMLVDTACSSSLVAVHQAVLSLRAGECPFALAAGVNLTLRPDEGVLMSQVGTLSADGRSKFGDAAADGHAPSDAVVVVALKPLAAAVADGDRIRAVIAGSAVGNDGHTSDTILNPSLEGQLDILRWAYEDAGVKPSEVDFIEAHGSGSPQLDPLELTALAQVLGEGRSPDRRLLVGSVKSNVGHAEAAGGLVGLVKTVLSLEHAQVPASLHADTPRRDLDWDELPIEIPDKLRDLPDIDRPLLAGVSGQGASALNAHVVLRQADPVSGRQPTGLSRMLRHFPGRAQQPAEDDGAQYLLVLSARSPEALEALRLAYLEYLGPDGPGGEHTARDICYSAATRRQHLEHRLVVMGGTHEELVTALEDPDTPAANPALAVIANRFRNGQRVNWDVVFGDECRYVPLPTYRWQTRGYWPGRAEDEAAADAELTDQILHQHARTEFQSESRLADIGIDSLAKLKLMVELQKKTGLDVDPEKLDKVHTVGELRQWTRELEAAARHE</sequence>
<dbReference type="RefSeq" id="WP_013016433.1">
    <property type="nucleotide sequence ID" value="NC_013947.1"/>
</dbReference>
<gene>
    <name evidence="6" type="ordered locus">Snas_1152</name>
</gene>
<dbReference type="Gene3D" id="1.10.1200.10">
    <property type="entry name" value="ACP-like"/>
    <property type="match status" value="1"/>
</dbReference>
<dbReference type="Gene3D" id="3.40.47.10">
    <property type="match status" value="1"/>
</dbReference>
<dbReference type="KEGG" id="sna:Snas_1152"/>
<keyword evidence="3" id="KW-0808">Transferase</keyword>
<dbReference type="Gene3D" id="3.30.70.3290">
    <property type="match status" value="1"/>
</dbReference>
<dbReference type="PANTHER" id="PTHR43775">
    <property type="entry name" value="FATTY ACID SYNTHASE"/>
    <property type="match status" value="1"/>
</dbReference>
<dbReference type="InterPro" id="IPR050091">
    <property type="entry name" value="PKS_NRPS_Biosynth_Enz"/>
</dbReference>
<protein>
    <submittedName>
        <fullName evidence="6">Beta-ketoacyl synthase</fullName>
    </submittedName>
</protein>
<organism evidence="6 7">
    <name type="scientific">Stackebrandtia nassauensis (strain DSM 44728 / CIP 108903 / NRRL B-16338 / NBRC 102104 / LLR-40K-21)</name>
    <dbReference type="NCBI Taxonomy" id="446470"/>
    <lineage>
        <taxon>Bacteria</taxon>
        <taxon>Bacillati</taxon>
        <taxon>Actinomycetota</taxon>
        <taxon>Actinomycetes</taxon>
        <taxon>Glycomycetales</taxon>
        <taxon>Glycomycetaceae</taxon>
        <taxon>Stackebrandtia</taxon>
    </lineage>
</organism>
<dbReference type="GO" id="GO:0004312">
    <property type="term" value="F:fatty acid synthase activity"/>
    <property type="evidence" value="ECO:0007669"/>
    <property type="project" value="TreeGrafter"/>
</dbReference>
<dbReference type="SUPFAM" id="SSF47336">
    <property type="entry name" value="ACP-like"/>
    <property type="match status" value="1"/>
</dbReference>
<dbReference type="EMBL" id="CP001778">
    <property type="protein sequence ID" value="ADD40862.1"/>
    <property type="molecule type" value="Genomic_DNA"/>
</dbReference>
<dbReference type="PROSITE" id="PS50075">
    <property type="entry name" value="CARRIER"/>
    <property type="match status" value="1"/>
</dbReference>
<dbReference type="GO" id="GO:0005737">
    <property type="term" value="C:cytoplasm"/>
    <property type="evidence" value="ECO:0007669"/>
    <property type="project" value="TreeGrafter"/>
</dbReference>
<dbReference type="GO" id="GO:0005886">
    <property type="term" value="C:plasma membrane"/>
    <property type="evidence" value="ECO:0007669"/>
    <property type="project" value="TreeGrafter"/>
</dbReference>
<dbReference type="Pfam" id="PF00550">
    <property type="entry name" value="PP-binding"/>
    <property type="match status" value="1"/>
</dbReference>
<dbReference type="PROSITE" id="PS51257">
    <property type="entry name" value="PROKAR_LIPOPROTEIN"/>
    <property type="match status" value="1"/>
</dbReference>
<keyword evidence="7" id="KW-1185">Reference proteome</keyword>
<dbReference type="GO" id="GO:0006633">
    <property type="term" value="P:fatty acid biosynthetic process"/>
    <property type="evidence" value="ECO:0007669"/>
    <property type="project" value="InterPro"/>
</dbReference>
<dbReference type="HOGENOM" id="CLU_000022_16_2_11"/>
<dbReference type="InterPro" id="IPR014031">
    <property type="entry name" value="Ketoacyl_synth_C"/>
</dbReference>
<dbReference type="GO" id="GO:0071770">
    <property type="term" value="P:DIM/DIP cell wall layer assembly"/>
    <property type="evidence" value="ECO:0007669"/>
    <property type="project" value="TreeGrafter"/>
</dbReference>
<dbReference type="GO" id="GO:0004315">
    <property type="term" value="F:3-oxoacyl-[acyl-carrier-protein] synthase activity"/>
    <property type="evidence" value="ECO:0007669"/>
    <property type="project" value="InterPro"/>
</dbReference>
<accession>D3QB45</accession>
<dbReference type="PROSITE" id="PS00606">
    <property type="entry name" value="KS3_1"/>
    <property type="match status" value="1"/>
</dbReference>
<evidence type="ECO:0000313" key="6">
    <source>
        <dbReference type="EMBL" id="ADD40862.1"/>
    </source>
</evidence>
<dbReference type="PROSITE" id="PS52004">
    <property type="entry name" value="KS3_2"/>
    <property type="match status" value="1"/>
</dbReference>
<dbReference type="Pfam" id="PF00109">
    <property type="entry name" value="ketoacyl-synt"/>
    <property type="match status" value="1"/>
</dbReference>
<dbReference type="InterPro" id="IPR009081">
    <property type="entry name" value="PP-bd_ACP"/>
</dbReference>
<dbReference type="InterPro" id="IPR020841">
    <property type="entry name" value="PKS_Beta-ketoAc_synthase_dom"/>
</dbReference>
<evidence type="ECO:0000259" key="4">
    <source>
        <dbReference type="PROSITE" id="PS50075"/>
    </source>
</evidence>
<dbReference type="InterPro" id="IPR018201">
    <property type="entry name" value="Ketoacyl_synth_AS"/>
</dbReference>
<dbReference type="SUPFAM" id="SSF53901">
    <property type="entry name" value="Thiolase-like"/>
    <property type="match status" value="1"/>
</dbReference>
<reference evidence="6 7" key="1">
    <citation type="journal article" date="2009" name="Stand. Genomic Sci.">
        <title>Complete genome sequence of Stackebrandtia nassauensis type strain (LLR-40K-21).</title>
        <authorList>
            <person name="Munk C."/>
            <person name="Lapidus A."/>
            <person name="Copeland A."/>
            <person name="Jando M."/>
            <person name="Mayilraj S."/>
            <person name="Glavina Del Rio T."/>
            <person name="Nolan M."/>
            <person name="Chen F."/>
            <person name="Lucas S."/>
            <person name="Tice H."/>
            <person name="Cheng J.F."/>
            <person name="Han C."/>
            <person name="Detter J.C."/>
            <person name="Bruce D."/>
            <person name="Goodwin L."/>
            <person name="Chain P."/>
            <person name="Pitluck S."/>
            <person name="Goker M."/>
            <person name="Ovchinikova G."/>
            <person name="Pati A."/>
            <person name="Ivanova N."/>
            <person name="Mavromatis K."/>
            <person name="Chen A."/>
            <person name="Palaniappan K."/>
            <person name="Land M."/>
            <person name="Hauser L."/>
            <person name="Chang Y.J."/>
            <person name="Jeffries C.D."/>
            <person name="Bristow J."/>
            <person name="Eisen J.A."/>
            <person name="Markowitz V."/>
            <person name="Hugenholtz P."/>
            <person name="Kyrpides N.C."/>
            <person name="Klenk H.P."/>
        </authorList>
    </citation>
    <scope>NUCLEOTIDE SEQUENCE [LARGE SCALE GENOMIC DNA]</scope>
    <source>
        <strain evidence="7">DSM 44728 / CIP 108903 / NRRL B-16338 / NBRC 102104 / LLR-40K-21</strain>
    </source>
</reference>
<feature type="domain" description="Carrier" evidence="4">
    <location>
        <begin position="589"/>
        <end position="664"/>
    </location>
</feature>
<dbReference type="STRING" id="446470.Snas_1152"/>
<evidence type="ECO:0000259" key="5">
    <source>
        <dbReference type="PROSITE" id="PS52004"/>
    </source>
</evidence>
<dbReference type="Proteomes" id="UP000000844">
    <property type="component" value="Chromosome"/>
</dbReference>
<proteinExistence type="predicted"/>
<evidence type="ECO:0000313" key="7">
    <source>
        <dbReference type="Proteomes" id="UP000000844"/>
    </source>
</evidence>
<dbReference type="Pfam" id="PF02801">
    <property type="entry name" value="Ketoacyl-synt_C"/>
    <property type="match status" value="1"/>
</dbReference>
<evidence type="ECO:0000256" key="2">
    <source>
        <dbReference type="ARBA" id="ARBA00022553"/>
    </source>
</evidence>
<dbReference type="Pfam" id="PF22621">
    <property type="entry name" value="CurL-like_PKS_C"/>
    <property type="match status" value="1"/>
</dbReference>
<dbReference type="PANTHER" id="PTHR43775:SF37">
    <property type="entry name" value="SI:DKEY-61P9.11"/>
    <property type="match status" value="1"/>
</dbReference>
<keyword evidence="1" id="KW-0596">Phosphopantetheine</keyword>
<dbReference type="eggNOG" id="COG3321">
    <property type="taxonomic scope" value="Bacteria"/>
</dbReference>
<dbReference type="CDD" id="cd00833">
    <property type="entry name" value="PKS"/>
    <property type="match status" value="1"/>
</dbReference>
<evidence type="ECO:0000256" key="3">
    <source>
        <dbReference type="ARBA" id="ARBA00022679"/>
    </source>
</evidence>